<dbReference type="AlphaFoldDB" id="A0A0F4JBL4"/>
<evidence type="ECO:0000313" key="1">
    <source>
        <dbReference type="EMBL" id="KJY31194.1"/>
    </source>
</evidence>
<dbReference type="Proteomes" id="UP000033551">
    <property type="component" value="Unassembled WGS sequence"/>
</dbReference>
<name>A0A0F4JBL4_9ACTN</name>
<gene>
    <name evidence="1" type="ORF">VR44_18665</name>
</gene>
<protein>
    <submittedName>
        <fullName evidence="1">Uncharacterized protein</fullName>
    </submittedName>
</protein>
<proteinExistence type="predicted"/>
<organism evidence="1 2">
    <name type="scientific">Streptomyces katrae</name>
    <dbReference type="NCBI Taxonomy" id="68223"/>
    <lineage>
        <taxon>Bacteria</taxon>
        <taxon>Bacillati</taxon>
        <taxon>Actinomycetota</taxon>
        <taxon>Actinomycetes</taxon>
        <taxon>Kitasatosporales</taxon>
        <taxon>Streptomycetaceae</taxon>
        <taxon>Streptomyces</taxon>
    </lineage>
</organism>
<dbReference type="EMBL" id="JZWV01000511">
    <property type="protein sequence ID" value="KJY31194.1"/>
    <property type="molecule type" value="Genomic_DNA"/>
</dbReference>
<accession>A0A0F4JBL4</accession>
<keyword evidence="2" id="KW-1185">Reference proteome</keyword>
<reference evidence="1 2" key="1">
    <citation type="submission" date="2015-02" db="EMBL/GenBank/DDBJ databases">
        <authorList>
            <person name="Ju K.-S."/>
            <person name="Doroghazi J.R."/>
            <person name="Metcalf W."/>
        </authorList>
    </citation>
    <scope>NUCLEOTIDE SEQUENCE [LARGE SCALE GENOMIC DNA]</scope>
    <source>
        <strain evidence="1 2">NRRL ISP-5550</strain>
    </source>
</reference>
<evidence type="ECO:0000313" key="2">
    <source>
        <dbReference type="Proteomes" id="UP000033551"/>
    </source>
</evidence>
<comment type="caution">
    <text evidence="1">The sequence shown here is derived from an EMBL/GenBank/DDBJ whole genome shotgun (WGS) entry which is preliminary data.</text>
</comment>
<dbReference type="PATRIC" id="fig|68223.7.peg.8342"/>
<sequence length="136" mass="14922">MTVAPQPTTGRRLLVVERAYRGSVETQFADVLYLARELNRQQDGLDILLRGLAVTFATADDDAPARSLRIGRIDLDTLPDPRASLRTLLAEGAGVWAEEADLTGLGTAPDRLLPGVRRARPDSRPDWSAYQGVHFL</sequence>